<dbReference type="EMBL" id="CP144747">
    <property type="protein sequence ID" value="WVZ64505.1"/>
    <property type="molecule type" value="Genomic_DNA"/>
</dbReference>
<evidence type="ECO:0000259" key="2">
    <source>
        <dbReference type="PROSITE" id="PS50181"/>
    </source>
</evidence>
<dbReference type="PROSITE" id="PS50181">
    <property type="entry name" value="FBOX"/>
    <property type="match status" value="1"/>
</dbReference>
<feature type="domain" description="F-box" evidence="2">
    <location>
        <begin position="22"/>
        <end position="75"/>
    </location>
</feature>
<feature type="compositionally biased region" description="Low complexity" evidence="1">
    <location>
        <begin position="14"/>
        <end position="24"/>
    </location>
</feature>
<evidence type="ECO:0000256" key="1">
    <source>
        <dbReference type="SAM" id="MobiDB-lite"/>
    </source>
</evidence>
<dbReference type="AlphaFoldDB" id="A0AAQ3T1N9"/>
<dbReference type="Proteomes" id="UP001341281">
    <property type="component" value="Chromosome 03"/>
</dbReference>
<evidence type="ECO:0000313" key="4">
    <source>
        <dbReference type="Proteomes" id="UP001341281"/>
    </source>
</evidence>
<dbReference type="InterPro" id="IPR001810">
    <property type="entry name" value="F-box_dom"/>
</dbReference>
<evidence type="ECO:0000313" key="3">
    <source>
        <dbReference type="EMBL" id="WVZ64505.1"/>
    </source>
</evidence>
<dbReference type="SUPFAM" id="SSF81383">
    <property type="entry name" value="F-box domain"/>
    <property type="match status" value="1"/>
</dbReference>
<dbReference type="InterPro" id="IPR036047">
    <property type="entry name" value="F-box-like_dom_sf"/>
</dbReference>
<feature type="region of interest" description="Disordered" evidence="1">
    <location>
        <begin position="1"/>
        <end position="26"/>
    </location>
</feature>
<sequence>MEKETAARQTKEQTPPATRRPPTTLNDIPDNLLHVVFRRLGSHVAVIRAAAVCTRWRRIASTRVIYHAGSNYHDFSTVLGHYHVVDPSFTPGQGPRSQPTQRRRRVVFVPASPSIDARHFALDFLPSGPGRRPAGEWELIDGQGSLLLLANRRRRGHFPDLVVCEPTTRRYVRIQPLENAKYNGHCLGVFLSRHGYGGAMGMSNFILTCVLCDHAAGFADGVSVVTARVYIHIYQPPGRSRWKYGWSSPREAGKGALHLRQGSDSARFVGRSKGSIFWAIEDDGTVLAVSEGSGALSLFRLPEHVVHGGSHHRSTTFRFVDDGMDNHLVRVLSLTSDELRLFLKQDHGNGGGEWVLVRSLQLGEVTRGLPGYKECFFGGHTPKIVKAGRGYVVLTPAEGTWLFSVELGTMQVEREHSRNRLAGDVYPYELRLPPRVRVCVPQCKRGRHENILF</sequence>
<gene>
    <name evidence="3" type="ORF">U9M48_014008</name>
</gene>
<dbReference type="Gene3D" id="1.20.1280.50">
    <property type="match status" value="1"/>
</dbReference>
<dbReference type="Pfam" id="PF12937">
    <property type="entry name" value="F-box-like"/>
    <property type="match status" value="1"/>
</dbReference>
<organism evidence="3 4">
    <name type="scientific">Paspalum notatum var. saurae</name>
    <dbReference type="NCBI Taxonomy" id="547442"/>
    <lineage>
        <taxon>Eukaryota</taxon>
        <taxon>Viridiplantae</taxon>
        <taxon>Streptophyta</taxon>
        <taxon>Embryophyta</taxon>
        <taxon>Tracheophyta</taxon>
        <taxon>Spermatophyta</taxon>
        <taxon>Magnoliopsida</taxon>
        <taxon>Liliopsida</taxon>
        <taxon>Poales</taxon>
        <taxon>Poaceae</taxon>
        <taxon>PACMAD clade</taxon>
        <taxon>Panicoideae</taxon>
        <taxon>Andropogonodae</taxon>
        <taxon>Paspaleae</taxon>
        <taxon>Paspalinae</taxon>
        <taxon>Paspalum</taxon>
    </lineage>
</organism>
<keyword evidence="4" id="KW-1185">Reference proteome</keyword>
<dbReference type="PANTHER" id="PTHR33207">
    <property type="entry name" value="F-BOX DOMAIN CONTAINING PROTEIN-RELATED"/>
    <property type="match status" value="1"/>
</dbReference>
<protein>
    <recommendedName>
        <fullName evidence="2">F-box domain-containing protein</fullName>
    </recommendedName>
</protein>
<name>A0AAQ3T1N9_PASNO</name>
<feature type="compositionally biased region" description="Basic and acidic residues" evidence="1">
    <location>
        <begin position="1"/>
        <end position="11"/>
    </location>
</feature>
<accession>A0AAQ3T1N9</accession>
<proteinExistence type="predicted"/>
<reference evidence="3 4" key="1">
    <citation type="submission" date="2024-02" db="EMBL/GenBank/DDBJ databases">
        <title>High-quality chromosome-scale genome assembly of Pensacola bahiagrass (Paspalum notatum Flugge var. saurae).</title>
        <authorList>
            <person name="Vega J.M."/>
            <person name="Podio M."/>
            <person name="Orjuela J."/>
            <person name="Siena L.A."/>
            <person name="Pessino S.C."/>
            <person name="Combes M.C."/>
            <person name="Mariac C."/>
            <person name="Albertini E."/>
            <person name="Pupilli F."/>
            <person name="Ortiz J.P.A."/>
            <person name="Leblanc O."/>
        </authorList>
    </citation>
    <scope>NUCLEOTIDE SEQUENCE [LARGE SCALE GENOMIC DNA]</scope>
    <source>
        <strain evidence="3">R1</strain>
        <tissue evidence="3">Leaf</tissue>
    </source>
</reference>